<dbReference type="EMBL" id="VFRA01000001">
    <property type="protein sequence ID" value="TQO19592.1"/>
    <property type="molecule type" value="Genomic_DNA"/>
</dbReference>
<evidence type="ECO:0000313" key="2">
    <source>
        <dbReference type="Proteomes" id="UP000316560"/>
    </source>
</evidence>
<protein>
    <submittedName>
        <fullName evidence="1">Uncharacterized protein</fullName>
    </submittedName>
</protein>
<accession>A0A8H2K7S2</accession>
<proteinExistence type="predicted"/>
<organism evidence="1 2">
    <name type="scientific">Rhodoglobus vestalii</name>
    <dbReference type="NCBI Taxonomy" id="193384"/>
    <lineage>
        <taxon>Bacteria</taxon>
        <taxon>Bacillati</taxon>
        <taxon>Actinomycetota</taxon>
        <taxon>Actinomycetes</taxon>
        <taxon>Micrococcales</taxon>
        <taxon>Microbacteriaceae</taxon>
        <taxon>Rhodoglobus</taxon>
    </lineage>
</organism>
<gene>
    <name evidence="1" type="ORF">FB472_1159</name>
</gene>
<keyword evidence="2" id="KW-1185">Reference proteome</keyword>
<dbReference type="AlphaFoldDB" id="A0A8H2K7S2"/>
<evidence type="ECO:0000313" key="1">
    <source>
        <dbReference type="EMBL" id="TQO19592.1"/>
    </source>
</evidence>
<sequence length="39" mass="4443">MVIVAKAMVKMILVGLLHQWITREDNAHGWTLILSIRGQ</sequence>
<dbReference type="Proteomes" id="UP000316560">
    <property type="component" value="Unassembled WGS sequence"/>
</dbReference>
<reference evidence="1 2" key="1">
    <citation type="submission" date="2019-06" db="EMBL/GenBank/DDBJ databases">
        <title>Sequencing the genomes of 1000 actinobacteria strains.</title>
        <authorList>
            <person name="Klenk H.-P."/>
        </authorList>
    </citation>
    <scope>NUCLEOTIDE SEQUENCE [LARGE SCALE GENOMIC DNA]</scope>
    <source>
        <strain evidence="1 2">DSM 21947</strain>
    </source>
</reference>
<comment type="caution">
    <text evidence="1">The sequence shown here is derived from an EMBL/GenBank/DDBJ whole genome shotgun (WGS) entry which is preliminary data.</text>
</comment>
<name>A0A8H2K7S2_9MICO</name>